<dbReference type="GO" id="GO:0004674">
    <property type="term" value="F:protein serine/threonine kinase activity"/>
    <property type="evidence" value="ECO:0007669"/>
    <property type="project" value="UniProtKB-KW"/>
</dbReference>
<dbReference type="STRING" id="2880.D7FUQ7"/>
<dbReference type="InParanoid" id="D7FUQ7"/>
<feature type="domain" description="Protein kinase" evidence="13">
    <location>
        <begin position="5"/>
        <end position="269"/>
    </location>
</feature>
<dbReference type="InterPro" id="IPR008271">
    <property type="entry name" value="Ser/Thr_kinase_AS"/>
</dbReference>
<protein>
    <recommendedName>
        <fullName evidence="1">non-specific serine/threonine protein kinase</fullName>
        <ecNumber evidence="1">2.7.11.1</ecNumber>
    </recommendedName>
</protein>
<feature type="compositionally biased region" description="Acidic residues" evidence="12">
    <location>
        <begin position="548"/>
        <end position="557"/>
    </location>
</feature>
<dbReference type="Pfam" id="PF00069">
    <property type="entry name" value="Pkinase"/>
    <property type="match status" value="1"/>
</dbReference>
<keyword evidence="5 11" id="KW-0547">Nucleotide-binding</keyword>
<comment type="catalytic activity">
    <reaction evidence="10">
        <text>L-seryl-[protein] + ATP = O-phospho-L-seryl-[protein] + ADP + H(+)</text>
        <dbReference type="Rhea" id="RHEA:17989"/>
        <dbReference type="Rhea" id="RHEA-COMP:9863"/>
        <dbReference type="Rhea" id="RHEA-COMP:11604"/>
        <dbReference type="ChEBI" id="CHEBI:15378"/>
        <dbReference type="ChEBI" id="CHEBI:29999"/>
        <dbReference type="ChEBI" id="CHEBI:30616"/>
        <dbReference type="ChEBI" id="CHEBI:83421"/>
        <dbReference type="ChEBI" id="CHEBI:456216"/>
        <dbReference type="EC" id="2.7.11.1"/>
    </reaction>
</comment>
<evidence type="ECO:0000256" key="5">
    <source>
        <dbReference type="ARBA" id="ARBA00022741"/>
    </source>
</evidence>
<dbReference type="PROSITE" id="PS00107">
    <property type="entry name" value="PROTEIN_KINASE_ATP"/>
    <property type="match status" value="1"/>
</dbReference>
<evidence type="ECO:0000256" key="4">
    <source>
        <dbReference type="ARBA" id="ARBA00022679"/>
    </source>
</evidence>
<dbReference type="PROSITE" id="PS00108">
    <property type="entry name" value="PROTEIN_KINASE_ST"/>
    <property type="match status" value="1"/>
</dbReference>
<dbReference type="Gene3D" id="1.10.510.10">
    <property type="entry name" value="Transferase(Phosphotransferase) domain 1"/>
    <property type="match status" value="1"/>
</dbReference>
<organism evidence="14 15">
    <name type="scientific">Ectocarpus siliculosus</name>
    <name type="common">Brown alga</name>
    <name type="synonym">Conferva siliculosa</name>
    <dbReference type="NCBI Taxonomy" id="2880"/>
    <lineage>
        <taxon>Eukaryota</taxon>
        <taxon>Sar</taxon>
        <taxon>Stramenopiles</taxon>
        <taxon>Ochrophyta</taxon>
        <taxon>PX clade</taxon>
        <taxon>Phaeophyceae</taxon>
        <taxon>Ectocarpales</taxon>
        <taxon>Ectocarpaceae</taxon>
        <taxon>Ectocarpus</taxon>
    </lineage>
</organism>
<dbReference type="Proteomes" id="UP000002630">
    <property type="component" value="Unassembled WGS sequence"/>
</dbReference>
<dbReference type="PANTHER" id="PTHR44899:SF10">
    <property type="entry name" value="NIMA-RELATED KINASE 2"/>
    <property type="match status" value="1"/>
</dbReference>
<evidence type="ECO:0000313" key="14">
    <source>
        <dbReference type="EMBL" id="CBJ31713.1"/>
    </source>
</evidence>
<evidence type="ECO:0000313" key="15">
    <source>
        <dbReference type="Proteomes" id="UP000002630"/>
    </source>
</evidence>
<evidence type="ECO:0000256" key="8">
    <source>
        <dbReference type="ARBA" id="ARBA00023306"/>
    </source>
</evidence>
<comment type="catalytic activity">
    <reaction evidence="9">
        <text>L-threonyl-[protein] + ATP = O-phospho-L-threonyl-[protein] + ADP + H(+)</text>
        <dbReference type="Rhea" id="RHEA:46608"/>
        <dbReference type="Rhea" id="RHEA-COMP:11060"/>
        <dbReference type="Rhea" id="RHEA-COMP:11605"/>
        <dbReference type="ChEBI" id="CHEBI:15378"/>
        <dbReference type="ChEBI" id="CHEBI:30013"/>
        <dbReference type="ChEBI" id="CHEBI:30616"/>
        <dbReference type="ChEBI" id="CHEBI:61977"/>
        <dbReference type="ChEBI" id="CHEBI:456216"/>
        <dbReference type="EC" id="2.7.11.1"/>
    </reaction>
</comment>
<feature type="binding site" evidence="11">
    <location>
        <position position="34"/>
    </location>
    <ligand>
        <name>ATP</name>
        <dbReference type="ChEBI" id="CHEBI:30616"/>
    </ligand>
</feature>
<dbReference type="InterPro" id="IPR017441">
    <property type="entry name" value="Protein_kinase_ATP_BS"/>
</dbReference>
<dbReference type="FunFam" id="3.30.200.20:FF:000151">
    <property type="entry name" value="G2-specific protein kinase nimA"/>
    <property type="match status" value="1"/>
</dbReference>
<dbReference type="OrthoDB" id="248923at2759"/>
<dbReference type="Gene3D" id="3.30.200.20">
    <property type="entry name" value="Phosphorylase Kinase, domain 1"/>
    <property type="match status" value="2"/>
</dbReference>
<dbReference type="GO" id="GO:0007059">
    <property type="term" value="P:chromosome segregation"/>
    <property type="evidence" value="ECO:0007669"/>
    <property type="project" value="UniProtKB-ARBA"/>
</dbReference>
<feature type="compositionally biased region" description="Basic and acidic residues" evidence="12">
    <location>
        <begin position="699"/>
        <end position="712"/>
    </location>
</feature>
<dbReference type="PANTHER" id="PTHR44899">
    <property type="entry name" value="CAMK FAMILY PROTEIN KINASE"/>
    <property type="match status" value="1"/>
</dbReference>
<keyword evidence="7 11" id="KW-0067">ATP-binding</keyword>
<dbReference type="AlphaFoldDB" id="D7FUQ7"/>
<evidence type="ECO:0000256" key="7">
    <source>
        <dbReference type="ARBA" id="ARBA00022840"/>
    </source>
</evidence>
<dbReference type="CDD" id="cd08217">
    <property type="entry name" value="STKc_Nek2"/>
    <property type="match status" value="1"/>
</dbReference>
<dbReference type="SMART" id="SM00220">
    <property type="entry name" value="S_TKc"/>
    <property type="match status" value="1"/>
</dbReference>
<feature type="compositionally biased region" description="Low complexity" evidence="12">
    <location>
        <begin position="588"/>
        <end position="598"/>
    </location>
</feature>
<evidence type="ECO:0000256" key="10">
    <source>
        <dbReference type="ARBA" id="ARBA00048679"/>
    </source>
</evidence>
<evidence type="ECO:0000256" key="12">
    <source>
        <dbReference type="SAM" id="MobiDB-lite"/>
    </source>
</evidence>
<evidence type="ECO:0000256" key="3">
    <source>
        <dbReference type="ARBA" id="ARBA00022618"/>
    </source>
</evidence>
<keyword evidence="15" id="KW-1185">Reference proteome</keyword>
<dbReference type="eggNOG" id="KOG1826">
    <property type="taxonomic scope" value="Eukaryota"/>
</dbReference>
<feature type="region of interest" description="Disordered" evidence="12">
    <location>
        <begin position="681"/>
        <end position="733"/>
    </location>
</feature>
<feature type="region of interest" description="Disordered" evidence="12">
    <location>
        <begin position="383"/>
        <end position="407"/>
    </location>
</feature>
<evidence type="ECO:0000259" key="13">
    <source>
        <dbReference type="PROSITE" id="PS50011"/>
    </source>
</evidence>
<feature type="compositionally biased region" description="Basic and acidic residues" evidence="12">
    <location>
        <begin position="332"/>
        <end position="346"/>
    </location>
</feature>
<keyword evidence="8" id="KW-0131">Cell cycle</keyword>
<keyword evidence="2" id="KW-0723">Serine/threonine-protein kinase</keyword>
<feature type="region of interest" description="Disordered" evidence="12">
    <location>
        <begin position="491"/>
        <end position="657"/>
    </location>
</feature>
<feature type="compositionally biased region" description="Basic and acidic residues" evidence="12">
    <location>
        <begin position="441"/>
        <end position="450"/>
    </location>
</feature>
<feature type="compositionally biased region" description="Pro residues" evidence="12">
    <location>
        <begin position="686"/>
        <end position="698"/>
    </location>
</feature>
<proteinExistence type="predicted"/>
<dbReference type="EC" id="2.7.11.1" evidence="1"/>
<dbReference type="GO" id="GO:0005524">
    <property type="term" value="F:ATP binding"/>
    <property type="evidence" value="ECO:0007669"/>
    <property type="project" value="UniProtKB-UniRule"/>
</dbReference>
<dbReference type="GO" id="GO:0051301">
    <property type="term" value="P:cell division"/>
    <property type="evidence" value="ECO:0007669"/>
    <property type="project" value="UniProtKB-KW"/>
</dbReference>
<reference evidence="14 15" key="1">
    <citation type="journal article" date="2010" name="Nature">
        <title>The Ectocarpus genome and the independent evolution of multicellularity in brown algae.</title>
        <authorList>
            <person name="Cock J.M."/>
            <person name="Sterck L."/>
            <person name="Rouze P."/>
            <person name="Scornet D."/>
            <person name="Allen A.E."/>
            <person name="Amoutzias G."/>
            <person name="Anthouard V."/>
            <person name="Artiguenave F."/>
            <person name="Aury J.M."/>
            <person name="Badger J.H."/>
            <person name="Beszteri B."/>
            <person name="Billiau K."/>
            <person name="Bonnet E."/>
            <person name="Bothwell J.H."/>
            <person name="Bowler C."/>
            <person name="Boyen C."/>
            <person name="Brownlee C."/>
            <person name="Carrano C.J."/>
            <person name="Charrier B."/>
            <person name="Cho G.Y."/>
            <person name="Coelho S.M."/>
            <person name="Collen J."/>
            <person name="Corre E."/>
            <person name="Da Silva C."/>
            <person name="Delage L."/>
            <person name="Delaroque N."/>
            <person name="Dittami S.M."/>
            <person name="Doulbeau S."/>
            <person name="Elias M."/>
            <person name="Farnham G."/>
            <person name="Gachon C.M."/>
            <person name="Gschloessl B."/>
            <person name="Heesch S."/>
            <person name="Jabbari K."/>
            <person name="Jubin C."/>
            <person name="Kawai H."/>
            <person name="Kimura K."/>
            <person name="Kloareg B."/>
            <person name="Kupper F.C."/>
            <person name="Lang D."/>
            <person name="Le Bail A."/>
            <person name="Leblanc C."/>
            <person name="Lerouge P."/>
            <person name="Lohr M."/>
            <person name="Lopez P.J."/>
            <person name="Martens C."/>
            <person name="Maumus F."/>
            <person name="Michel G."/>
            <person name="Miranda-Saavedra D."/>
            <person name="Morales J."/>
            <person name="Moreau H."/>
            <person name="Motomura T."/>
            <person name="Nagasato C."/>
            <person name="Napoli C.A."/>
            <person name="Nelson D.R."/>
            <person name="Nyvall-Collen P."/>
            <person name="Peters A.F."/>
            <person name="Pommier C."/>
            <person name="Potin P."/>
            <person name="Poulain J."/>
            <person name="Quesneville H."/>
            <person name="Read B."/>
            <person name="Rensing S.A."/>
            <person name="Ritter A."/>
            <person name="Rousvoal S."/>
            <person name="Samanta M."/>
            <person name="Samson G."/>
            <person name="Schroeder D.C."/>
            <person name="Segurens B."/>
            <person name="Strittmatter M."/>
            <person name="Tonon T."/>
            <person name="Tregear J.W."/>
            <person name="Valentin K."/>
            <person name="von Dassow P."/>
            <person name="Yamagishi T."/>
            <person name="Van de Peer Y."/>
            <person name="Wincker P."/>
        </authorList>
    </citation>
    <scope>NUCLEOTIDE SEQUENCE [LARGE SCALE GENOMIC DNA]</scope>
    <source>
        <strain evidence="15">Ec32 / CCAP1310/4</strain>
    </source>
</reference>
<name>D7FUQ7_ECTSI</name>
<dbReference type="GO" id="GO:0005634">
    <property type="term" value="C:nucleus"/>
    <property type="evidence" value="ECO:0007669"/>
    <property type="project" value="UniProtKB-ARBA"/>
</dbReference>
<feature type="region of interest" description="Disordered" evidence="12">
    <location>
        <begin position="788"/>
        <end position="829"/>
    </location>
</feature>
<feature type="compositionally biased region" description="Basic residues" evidence="12">
    <location>
        <begin position="794"/>
        <end position="810"/>
    </location>
</feature>
<feature type="region of interest" description="Disordered" evidence="12">
    <location>
        <begin position="328"/>
        <end position="348"/>
    </location>
</feature>
<gene>
    <name evidence="14" type="ORF">Esi_0278_0005</name>
</gene>
<dbReference type="PROSITE" id="PS50011">
    <property type="entry name" value="PROTEIN_KINASE_DOM"/>
    <property type="match status" value="1"/>
</dbReference>
<dbReference type="InterPro" id="IPR011009">
    <property type="entry name" value="Kinase-like_dom_sf"/>
</dbReference>
<evidence type="ECO:0000256" key="6">
    <source>
        <dbReference type="ARBA" id="ARBA00022777"/>
    </source>
</evidence>
<keyword evidence="6" id="KW-0418">Kinase</keyword>
<keyword evidence="3" id="KW-0132">Cell division</keyword>
<accession>D7FUQ7</accession>
<feature type="region of interest" description="Disordered" evidence="12">
    <location>
        <begin position="419"/>
        <end position="470"/>
    </location>
</feature>
<dbReference type="EMBL" id="FN649760">
    <property type="protein sequence ID" value="CBJ31713.1"/>
    <property type="molecule type" value="Genomic_DNA"/>
</dbReference>
<dbReference type="InterPro" id="IPR051131">
    <property type="entry name" value="NEK_Ser/Thr_kinase_NIMA"/>
</dbReference>
<feature type="compositionally biased region" description="Low complexity" evidence="12">
    <location>
        <begin position="721"/>
        <end position="730"/>
    </location>
</feature>
<evidence type="ECO:0000256" key="11">
    <source>
        <dbReference type="PROSITE-ProRule" id="PRU10141"/>
    </source>
</evidence>
<dbReference type="GO" id="GO:0000278">
    <property type="term" value="P:mitotic cell cycle"/>
    <property type="evidence" value="ECO:0007669"/>
    <property type="project" value="UniProtKB-ARBA"/>
</dbReference>
<evidence type="ECO:0000256" key="9">
    <source>
        <dbReference type="ARBA" id="ARBA00047899"/>
    </source>
</evidence>
<keyword evidence="4" id="KW-0808">Transferase</keyword>
<dbReference type="SUPFAM" id="SSF56112">
    <property type="entry name" value="Protein kinase-like (PK-like)"/>
    <property type="match status" value="1"/>
</dbReference>
<evidence type="ECO:0000256" key="2">
    <source>
        <dbReference type="ARBA" id="ARBA00022527"/>
    </source>
</evidence>
<evidence type="ECO:0000256" key="1">
    <source>
        <dbReference type="ARBA" id="ARBA00012513"/>
    </source>
</evidence>
<sequence>MEQQFDVLQTLGRGSFGVVRKVRRKADGKTLVVKEMDYGAADEKQKEQIVAEVNILRELRHPFIVRYYDRIVDRRRTRLHIVMEHCSTDLARVIKTRRLRGEYLDESFLWNLMCQVVVALEFCHGRMGKEGSRRPIIHRDLKPDNVFLTSDNVVKLGDFGLAKELSGAQLAETSVGTPYYMSPELINEQRYDERTDVWSLGCLMYEAAALTRPFDAHNQLALAMKINTSKVAPIPSRYSPDLFATIEWMLSKTRHKRPRMEDLAKVPGLQLPLRENRLLVQEFQLEQSYLRRLRTLKSREVDIERREAELATGEAKLRYRSERALAALNSQRESRKEQEQEGDKRTVAGGGGHPGCCFCFPRGSSLPAAGVGAANGHEAREAVAERGAAAGEQRKTPRRERECRGVAGEDVTMLLRRRRRGADADADAEGSAAPGSGGSDSSRRGEEIAKPECYASPTSGDKSDLRTPNAADATTAVLDYASLVLHRETSRHVSPIAHRSSSGSTDADSGERVVAREQAESAVSRERASECGGGGGRGDPKSTVKTADDDDDDDDDAVGTTAVVSPPRSSSCLDETVPMGSHEGGTFAAPPCVLAAGAAPPPPPRRQQPRNRYRYNRHDDDEDRASSPAGEGRRRRARGGWDDNGGELRSTRTEAVMAAGRKARESYAGFMETIAAARDLGTWAAPVPPPPPPPPPPQQRRDHGVNNKHNKENAYASSPGAAAAAATAAAEYSQNTPLAELPNGRAAGAPHISSLMAWVSARARPAGEGGVTGGALAAKSLRRREFMGAAAPLSRHRRLPGKGRPPCRRLRGPELAPQSPLAEACGDRG</sequence>
<feature type="compositionally biased region" description="Basic and acidic residues" evidence="12">
    <location>
        <begin position="392"/>
        <end position="404"/>
    </location>
</feature>
<dbReference type="InterPro" id="IPR000719">
    <property type="entry name" value="Prot_kinase_dom"/>
</dbReference>
<feature type="compositionally biased region" description="Basic and acidic residues" evidence="12">
    <location>
        <begin position="509"/>
        <end position="529"/>
    </location>
</feature>